<evidence type="ECO:0000313" key="2">
    <source>
        <dbReference type="EMBL" id="PGH26831.1"/>
    </source>
</evidence>
<gene>
    <name evidence="2" type="ORF">AJ80_01411</name>
</gene>
<dbReference type="EMBL" id="PDNA01000012">
    <property type="protein sequence ID" value="PGH26831.1"/>
    <property type="molecule type" value="Genomic_DNA"/>
</dbReference>
<comment type="caution">
    <text evidence="2">The sequence shown here is derived from an EMBL/GenBank/DDBJ whole genome shotgun (WGS) entry which is preliminary data.</text>
</comment>
<evidence type="ECO:0000256" key="1">
    <source>
        <dbReference type="SAM" id="MobiDB-lite"/>
    </source>
</evidence>
<proteinExistence type="predicted"/>
<evidence type="ECO:0000313" key="3">
    <source>
        <dbReference type="Proteomes" id="UP000224634"/>
    </source>
</evidence>
<reference evidence="2 3" key="1">
    <citation type="submission" date="2017-10" db="EMBL/GenBank/DDBJ databases">
        <title>Comparative genomics in systemic dimorphic fungi from Ajellomycetaceae.</title>
        <authorList>
            <person name="Munoz J.F."/>
            <person name="Mcewen J.G."/>
            <person name="Clay O.K."/>
            <person name="Cuomo C.A."/>
        </authorList>
    </citation>
    <scope>NUCLEOTIDE SEQUENCE [LARGE SCALE GENOMIC DNA]</scope>
    <source>
        <strain evidence="2 3">UAMH7299</strain>
    </source>
</reference>
<dbReference type="Proteomes" id="UP000224634">
    <property type="component" value="Unassembled WGS sequence"/>
</dbReference>
<dbReference type="InterPro" id="IPR038883">
    <property type="entry name" value="AN11006-like"/>
</dbReference>
<keyword evidence="3" id="KW-1185">Reference proteome</keyword>
<evidence type="ECO:0008006" key="4">
    <source>
        <dbReference type="Google" id="ProtNLM"/>
    </source>
</evidence>
<dbReference type="OrthoDB" id="4170489at2759"/>
<dbReference type="PANTHER" id="PTHR42085:SF2">
    <property type="entry name" value="F-BOX DOMAIN-CONTAINING PROTEIN"/>
    <property type="match status" value="1"/>
</dbReference>
<dbReference type="PANTHER" id="PTHR42085">
    <property type="entry name" value="F-BOX DOMAIN-CONTAINING PROTEIN"/>
    <property type="match status" value="1"/>
</dbReference>
<feature type="region of interest" description="Disordered" evidence="1">
    <location>
        <begin position="1"/>
        <end position="33"/>
    </location>
</feature>
<dbReference type="AlphaFoldDB" id="A0A2B7Z0I4"/>
<accession>A0A2B7Z0I4</accession>
<protein>
    <recommendedName>
        <fullName evidence="4">F-box domain-containing protein</fullName>
    </recommendedName>
</protein>
<sequence>MMTRSRKRKSMGEYPKPSSTHQDRQIDPQSGSPFFRLPSELRNQIYMILFSSTRLTFTEKNPPRTRSGRAQLEPRKLFAPKNSLAILRSCQRIHEETKFLWLSNIELSFDYVEDLMDKLTTLPQSILGQIRFLRTGARPARSSSFYERRMSLQVIWGLRGLRLDTLTLLAGTGPETAYDVDGFIWRGKGSKEFHFISHSSEILAFSPDDDDDLGPPMYRRKPQPATWHNNLLRRDGQDSGASVVIYRSTLPGVQGSVLNPRTREPFRQTVSSLEQLDNFGLTEDQELLGPDEKSKEVLIVVKRGRGADINESDTRRPKDDSHNLAEWQHFKMRAMIED</sequence>
<name>A0A2B7Z0I4_POLH7</name>
<organism evidence="2 3">
    <name type="scientific">Polytolypa hystricis (strain UAMH7299)</name>
    <dbReference type="NCBI Taxonomy" id="1447883"/>
    <lineage>
        <taxon>Eukaryota</taxon>
        <taxon>Fungi</taxon>
        <taxon>Dikarya</taxon>
        <taxon>Ascomycota</taxon>
        <taxon>Pezizomycotina</taxon>
        <taxon>Eurotiomycetes</taxon>
        <taxon>Eurotiomycetidae</taxon>
        <taxon>Onygenales</taxon>
        <taxon>Onygenales incertae sedis</taxon>
        <taxon>Polytolypa</taxon>
    </lineage>
</organism>